<dbReference type="Proteomes" id="UP000410492">
    <property type="component" value="Unassembled WGS sequence"/>
</dbReference>
<evidence type="ECO:0000313" key="2">
    <source>
        <dbReference type="Proteomes" id="UP000410492"/>
    </source>
</evidence>
<dbReference type="EMBL" id="CAACVG010007072">
    <property type="protein sequence ID" value="VEN43485.1"/>
    <property type="molecule type" value="Genomic_DNA"/>
</dbReference>
<protein>
    <submittedName>
        <fullName evidence="1">Uncharacterized protein</fullName>
    </submittedName>
</protein>
<reference evidence="1 2" key="1">
    <citation type="submission" date="2019-01" db="EMBL/GenBank/DDBJ databases">
        <authorList>
            <person name="Sayadi A."/>
        </authorList>
    </citation>
    <scope>NUCLEOTIDE SEQUENCE [LARGE SCALE GENOMIC DNA]</scope>
</reference>
<dbReference type="AlphaFoldDB" id="A0A653C6L4"/>
<accession>A0A653C6L4</accession>
<name>A0A653C6L4_CALMS</name>
<gene>
    <name evidence="1" type="ORF">CALMAC_LOCUS6617</name>
</gene>
<organism evidence="1 2">
    <name type="scientific">Callosobruchus maculatus</name>
    <name type="common">Southern cowpea weevil</name>
    <name type="synonym">Pulse bruchid</name>
    <dbReference type="NCBI Taxonomy" id="64391"/>
    <lineage>
        <taxon>Eukaryota</taxon>
        <taxon>Metazoa</taxon>
        <taxon>Ecdysozoa</taxon>
        <taxon>Arthropoda</taxon>
        <taxon>Hexapoda</taxon>
        <taxon>Insecta</taxon>
        <taxon>Pterygota</taxon>
        <taxon>Neoptera</taxon>
        <taxon>Endopterygota</taxon>
        <taxon>Coleoptera</taxon>
        <taxon>Polyphaga</taxon>
        <taxon>Cucujiformia</taxon>
        <taxon>Chrysomeloidea</taxon>
        <taxon>Chrysomelidae</taxon>
        <taxon>Bruchinae</taxon>
        <taxon>Bruchini</taxon>
        <taxon>Callosobruchus</taxon>
    </lineage>
</organism>
<keyword evidence="2" id="KW-1185">Reference proteome</keyword>
<sequence length="91" mass="10537">MPSTSATSVFELCQIATLQNKLSKAVTNPIVRPRLLERRRLRYQKVLQVVQNVLLPITLKNSLKLKPNDQIFARLQEYKLLKKQTQVAHQV</sequence>
<feature type="non-terminal residue" evidence="1">
    <location>
        <position position="91"/>
    </location>
</feature>
<proteinExistence type="predicted"/>
<evidence type="ECO:0000313" key="1">
    <source>
        <dbReference type="EMBL" id="VEN43485.1"/>
    </source>
</evidence>